<organism evidence="2 4">
    <name type="scientific">Didymodactylos carnosus</name>
    <dbReference type="NCBI Taxonomy" id="1234261"/>
    <lineage>
        <taxon>Eukaryota</taxon>
        <taxon>Metazoa</taxon>
        <taxon>Spiralia</taxon>
        <taxon>Gnathifera</taxon>
        <taxon>Rotifera</taxon>
        <taxon>Eurotatoria</taxon>
        <taxon>Bdelloidea</taxon>
        <taxon>Philodinida</taxon>
        <taxon>Philodinidae</taxon>
        <taxon>Didymodactylos</taxon>
    </lineage>
</organism>
<dbReference type="EMBL" id="CAJOBC010036279">
    <property type="protein sequence ID" value="CAF4118029.1"/>
    <property type="molecule type" value="Genomic_DNA"/>
</dbReference>
<accession>A0A815DV93</accession>
<dbReference type="InterPro" id="IPR003540">
    <property type="entry name" value="ADP-ribosyltransferase"/>
</dbReference>
<dbReference type="Gene3D" id="3.90.176.10">
    <property type="entry name" value="Toxin ADP-ribosyltransferase, Chain A, domain 1"/>
    <property type="match status" value="1"/>
</dbReference>
<evidence type="ECO:0000313" key="3">
    <source>
        <dbReference type="EMBL" id="CAF4118029.1"/>
    </source>
</evidence>
<dbReference type="SUPFAM" id="SSF56399">
    <property type="entry name" value="ADP-ribosylation"/>
    <property type="match status" value="1"/>
</dbReference>
<dbReference type="AlphaFoldDB" id="A0A815DV93"/>
<protein>
    <recommendedName>
        <fullName evidence="1">ADP ribosyltransferase domain-containing protein</fullName>
    </recommendedName>
</protein>
<evidence type="ECO:0000259" key="1">
    <source>
        <dbReference type="Pfam" id="PF03496"/>
    </source>
</evidence>
<evidence type="ECO:0000313" key="4">
    <source>
        <dbReference type="Proteomes" id="UP000663829"/>
    </source>
</evidence>
<sequence>IRLEYRPHLGDVFSYSEVQITERMDFDKHIEECVERVETIYTERVIELHPNVTVEISITWAQVTPTDNNKRAQLLATVGHVHQVGGTSLELVMGPDGLHLLPPPSDPTFPLHDIDVGDKWTTPIMNALGELEYKLINADGQVATLEFDGGLNMFSGGLSEEIQEQCVKFYTAESFLYRLVNMTLRKDDRNKLIGATFEGRVYRGAQLDEQMLRDYKNSVSEVRKWLGYSSTSKNRRLAENFGNTLFIIKTIKTRENTNWDVSLLSEYPNEDELLLTAGISFTINKVECNGGKYLIYLTVKRGWH</sequence>
<dbReference type="EMBL" id="CAJNOQ010012376">
    <property type="protein sequence ID" value="CAF1298532.1"/>
    <property type="molecule type" value="Genomic_DNA"/>
</dbReference>
<keyword evidence="4" id="KW-1185">Reference proteome</keyword>
<dbReference type="OrthoDB" id="423533at2759"/>
<name>A0A815DV93_9BILA</name>
<dbReference type="Proteomes" id="UP000681722">
    <property type="component" value="Unassembled WGS sequence"/>
</dbReference>
<reference evidence="2" key="1">
    <citation type="submission" date="2021-02" db="EMBL/GenBank/DDBJ databases">
        <authorList>
            <person name="Nowell W R."/>
        </authorList>
    </citation>
    <scope>NUCLEOTIDE SEQUENCE</scope>
</reference>
<dbReference type="Proteomes" id="UP000663829">
    <property type="component" value="Unassembled WGS sequence"/>
</dbReference>
<feature type="domain" description="ADP ribosyltransferase" evidence="1">
    <location>
        <begin position="177"/>
        <end position="288"/>
    </location>
</feature>
<dbReference type="GO" id="GO:0005576">
    <property type="term" value="C:extracellular region"/>
    <property type="evidence" value="ECO:0007669"/>
    <property type="project" value="InterPro"/>
</dbReference>
<gene>
    <name evidence="2" type="ORF">GPM918_LOCUS28402</name>
    <name evidence="3" type="ORF">SRO942_LOCUS28901</name>
</gene>
<evidence type="ECO:0000313" key="2">
    <source>
        <dbReference type="EMBL" id="CAF1298532.1"/>
    </source>
</evidence>
<dbReference type="Pfam" id="PF03496">
    <property type="entry name" value="ADPrib_exo_Tox"/>
    <property type="match status" value="1"/>
</dbReference>
<proteinExistence type="predicted"/>
<comment type="caution">
    <text evidence="2">The sequence shown here is derived from an EMBL/GenBank/DDBJ whole genome shotgun (WGS) entry which is preliminary data.</text>
</comment>
<feature type="non-terminal residue" evidence="2">
    <location>
        <position position="1"/>
    </location>
</feature>